<evidence type="ECO:0000256" key="1">
    <source>
        <dbReference type="SAM" id="SignalP"/>
    </source>
</evidence>
<dbReference type="Proteomes" id="UP001500443">
    <property type="component" value="Unassembled WGS sequence"/>
</dbReference>
<protein>
    <recommendedName>
        <fullName evidence="4">Secreted protein</fullName>
    </recommendedName>
</protein>
<feature type="signal peptide" evidence="1">
    <location>
        <begin position="1"/>
        <end position="25"/>
    </location>
</feature>
<comment type="caution">
    <text evidence="2">The sequence shown here is derived from an EMBL/GenBank/DDBJ whole genome shotgun (WGS) entry which is preliminary data.</text>
</comment>
<name>A0ABP5JJ20_9ACTN</name>
<reference evidence="3" key="1">
    <citation type="journal article" date="2019" name="Int. J. Syst. Evol. Microbiol.">
        <title>The Global Catalogue of Microorganisms (GCM) 10K type strain sequencing project: providing services to taxonomists for standard genome sequencing and annotation.</title>
        <authorList>
            <consortium name="The Broad Institute Genomics Platform"/>
            <consortium name="The Broad Institute Genome Sequencing Center for Infectious Disease"/>
            <person name="Wu L."/>
            <person name="Ma J."/>
        </authorList>
    </citation>
    <scope>NUCLEOTIDE SEQUENCE [LARGE SCALE GENOMIC DNA]</scope>
    <source>
        <strain evidence="3">JCM 15481</strain>
    </source>
</reference>
<evidence type="ECO:0000313" key="3">
    <source>
        <dbReference type="Proteomes" id="UP001500443"/>
    </source>
</evidence>
<evidence type="ECO:0008006" key="4">
    <source>
        <dbReference type="Google" id="ProtNLM"/>
    </source>
</evidence>
<evidence type="ECO:0000313" key="2">
    <source>
        <dbReference type="EMBL" id="GAA2118697.1"/>
    </source>
</evidence>
<proteinExistence type="predicted"/>
<dbReference type="EMBL" id="BAAAPF010000042">
    <property type="protein sequence ID" value="GAA2118697.1"/>
    <property type="molecule type" value="Genomic_DNA"/>
</dbReference>
<accession>A0ABP5JJ20</accession>
<keyword evidence="3" id="KW-1185">Reference proteome</keyword>
<keyword evidence="1" id="KW-0732">Signal</keyword>
<dbReference type="RefSeq" id="WP_344289494.1">
    <property type="nucleotide sequence ID" value="NZ_BAAAPF010000042.1"/>
</dbReference>
<sequence length="103" mass="10177">MKYVKSAVVVCGAALALGTAGPAGAIDPGLTSPDLSLDAAAAQAVEGLVNRPATELVQHSLPVNGPVVRKLTRPVDATAHQVIQGALPPQILAPAGAEPRGGS</sequence>
<feature type="chain" id="PRO_5047006911" description="Secreted protein" evidence="1">
    <location>
        <begin position="26"/>
        <end position="103"/>
    </location>
</feature>
<gene>
    <name evidence="2" type="ORF">GCM10009802_20500</name>
</gene>
<organism evidence="2 3">
    <name type="scientific">Streptomyces synnematoformans</name>
    <dbReference type="NCBI Taxonomy" id="415721"/>
    <lineage>
        <taxon>Bacteria</taxon>
        <taxon>Bacillati</taxon>
        <taxon>Actinomycetota</taxon>
        <taxon>Actinomycetes</taxon>
        <taxon>Kitasatosporales</taxon>
        <taxon>Streptomycetaceae</taxon>
        <taxon>Streptomyces</taxon>
    </lineage>
</organism>